<evidence type="ECO:0000313" key="3">
    <source>
        <dbReference type="Proteomes" id="UP000031278"/>
    </source>
</evidence>
<dbReference type="Proteomes" id="UP000031278">
    <property type="component" value="Unassembled WGS sequence"/>
</dbReference>
<sequence>MRFLSLMFAMCLAGCASMNDALTPTVSVDIDNFDGRVIVTQPPVSSSSSLSEGWHTLGFQWQSAAPKKVYLEVGKSGIVNIEGVEFNVDGEFIRDIPTASSLTNYGDWSTRRFVIPISQFKKLASAQDVKMKVMTIDSYSVSSFGVSVSGAVVNTKFAPFMTEVEKAAK</sequence>
<accession>A0A0B9FZ49</accession>
<organism evidence="2 3">
    <name type="scientific">Photobacterium gaetbulicola</name>
    <dbReference type="NCBI Taxonomy" id="1295392"/>
    <lineage>
        <taxon>Bacteria</taxon>
        <taxon>Pseudomonadati</taxon>
        <taxon>Pseudomonadota</taxon>
        <taxon>Gammaproteobacteria</taxon>
        <taxon>Vibrionales</taxon>
        <taxon>Vibrionaceae</taxon>
        <taxon>Photobacterium</taxon>
    </lineage>
</organism>
<reference evidence="2 3" key="1">
    <citation type="submission" date="2014-12" db="EMBL/GenBank/DDBJ databases">
        <title>Genome sequencing of Photobacterium gaetbulicola AD005a.</title>
        <authorList>
            <person name="Adrian T.G.S."/>
            <person name="Chan K.G."/>
        </authorList>
    </citation>
    <scope>NUCLEOTIDE SEQUENCE [LARGE SCALE GENOMIC DNA]</scope>
    <source>
        <strain evidence="2 3">AD005a</strain>
    </source>
</reference>
<comment type="caution">
    <text evidence="2">The sequence shown here is derived from an EMBL/GenBank/DDBJ whole genome shotgun (WGS) entry which is preliminary data.</text>
</comment>
<gene>
    <name evidence="2" type="ORF">RJ45_22750</name>
</gene>
<evidence type="ECO:0000256" key="1">
    <source>
        <dbReference type="SAM" id="SignalP"/>
    </source>
</evidence>
<name>A0A0B9FZ49_9GAMM</name>
<dbReference type="AlphaFoldDB" id="A0A0B9FZ49"/>
<evidence type="ECO:0008006" key="4">
    <source>
        <dbReference type="Google" id="ProtNLM"/>
    </source>
</evidence>
<protein>
    <recommendedName>
        <fullName evidence="4">Lipoprotein</fullName>
    </recommendedName>
</protein>
<feature type="chain" id="PRO_5002146224" description="Lipoprotein" evidence="1">
    <location>
        <begin position="22"/>
        <end position="169"/>
    </location>
</feature>
<proteinExistence type="predicted"/>
<evidence type="ECO:0000313" key="2">
    <source>
        <dbReference type="EMBL" id="KHT61474.1"/>
    </source>
</evidence>
<feature type="signal peptide" evidence="1">
    <location>
        <begin position="1"/>
        <end position="21"/>
    </location>
</feature>
<keyword evidence="1" id="KW-0732">Signal</keyword>
<dbReference type="EMBL" id="JWLZ01000201">
    <property type="protein sequence ID" value="KHT61474.1"/>
    <property type="molecule type" value="Genomic_DNA"/>
</dbReference>